<accession>A0A7S4JDY7</accession>
<sequence>MKNRFVLLSAIGASLLSSALGYKNVHGEELKSCSSQGMALTGFTRTGYCVDQDDDSGSHHICIDLSSATGGNFCQVTEQPNWCADQMLCHDGSRSFSDGSEEKCTVQNWCVCQWAFAGYLEKAGGCDKIQNIVCDAINIEAVNAYRGETSQIYIDALECIEKRCGTA</sequence>
<name>A0A7S4JDY7_9STRA</name>
<dbReference type="AlphaFoldDB" id="A0A7S4JDY7"/>
<feature type="chain" id="PRO_5030616897" evidence="1">
    <location>
        <begin position="22"/>
        <end position="167"/>
    </location>
</feature>
<dbReference type="Pfam" id="PF09996">
    <property type="entry name" value="DUF2237"/>
    <property type="match status" value="1"/>
</dbReference>
<dbReference type="EMBL" id="HBKQ01038367">
    <property type="protein sequence ID" value="CAE2260496.1"/>
    <property type="molecule type" value="Transcribed_RNA"/>
</dbReference>
<dbReference type="InterPro" id="IPR018714">
    <property type="entry name" value="DUF2237"/>
</dbReference>
<proteinExistence type="predicted"/>
<feature type="signal peptide" evidence="1">
    <location>
        <begin position="1"/>
        <end position="21"/>
    </location>
</feature>
<protein>
    <submittedName>
        <fullName evidence="2">Uncharacterized protein</fullName>
    </submittedName>
</protein>
<dbReference type="Gene3D" id="3.30.56.110">
    <property type="entry name" value="Protein of unknown function DUF2237"/>
    <property type="match status" value="1"/>
</dbReference>
<gene>
    <name evidence="2" type="ORF">OAUR00152_LOCUS26514</name>
</gene>
<keyword evidence="1" id="KW-0732">Signal</keyword>
<reference evidence="2" key="1">
    <citation type="submission" date="2021-01" db="EMBL/GenBank/DDBJ databases">
        <authorList>
            <person name="Corre E."/>
            <person name="Pelletier E."/>
            <person name="Niang G."/>
            <person name="Scheremetjew M."/>
            <person name="Finn R."/>
            <person name="Kale V."/>
            <person name="Holt S."/>
            <person name="Cochrane G."/>
            <person name="Meng A."/>
            <person name="Brown T."/>
            <person name="Cohen L."/>
        </authorList>
    </citation>
    <scope>NUCLEOTIDE SEQUENCE</scope>
    <source>
        <strain evidence="2">Isolate 1302-5</strain>
    </source>
</reference>
<organism evidence="2">
    <name type="scientific">Odontella aurita</name>
    <dbReference type="NCBI Taxonomy" id="265563"/>
    <lineage>
        <taxon>Eukaryota</taxon>
        <taxon>Sar</taxon>
        <taxon>Stramenopiles</taxon>
        <taxon>Ochrophyta</taxon>
        <taxon>Bacillariophyta</taxon>
        <taxon>Mediophyceae</taxon>
        <taxon>Biddulphiophycidae</taxon>
        <taxon>Eupodiscales</taxon>
        <taxon>Odontellaceae</taxon>
        <taxon>Odontella</taxon>
    </lineage>
</organism>
<evidence type="ECO:0000256" key="1">
    <source>
        <dbReference type="SAM" id="SignalP"/>
    </source>
</evidence>
<evidence type="ECO:0000313" key="2">
    <source>
        <dbReference type="EMBL" id="CAE2260496.1"/>
    </source>
</evidence>